<dbReference type="EMBL" id="ADNY01000045">
    <property type="protein sequence ID" value="EFG55199.1"/>
    <property type="molecule type" value="Genomic_DNA"/>
</dbReference>
<evidence type="ECO:0000313" key="1">
    <source>
        <dbReference type="EMBL" id="EFG55199.1"/>
    </source>
</evidence>
<evidence type="ECO:0000313" key="2">
    <source>
        <dbReference type="Proteomes" id="UP000004069"/>
    </source>
</evidence>
<dbReference type="AlphaFoldDB" id="D4YUE5"/>
<keyword evidence="2" id="KW-1185">Reference proteome</keyword>
<reference evidence="1 2" key="1">
    <citation type="submission" date="2010-04" db="EMBL/GenBank/DDBJ databases">
        <authorList>
            <person name="Muzny D."/>
            <person name="Qin X."/>
            <person name="Deng J."/>
            <person name="Jiang H."/>
            <person name="Liu Y."/>
            <person name="Qu J."/>
            <person name="Song X.-Z."/>
            <person name="Zhang L."/>
            <person name="Thornton R."/>
            <person name="Coyle M."/>
            <person name="Francisco L."/>
            <person name="Jackson L."/>
            <person name="Javaid M."/>
            <person name="Korchina V."/>
            <person name="Kovar C."/>
            <person name="Mata R."/>
            <person name="Mathew T."/>
            <person name="Ngo R."/>
            <person name="Nguyen L."/>
            <person name="Nguyen N."/>
            <person name="Okwuonu G."/>
            <person name="Ongeri F."/>
            <person name="Pham C."/>
            <person name="Simmons D."/>
            <person name="Wilczek-Boney K."/>
            <person name="Hale W."/>
            <person name="Jakkamsetti A."/>
            <person name="Pham P."/>
            <person name="Ruth R."/>
            <person name="San Lucas F."/>
            <person name="Warren J."/>
            <person name="Zhang J."/>
            <person name="Zhao Z."/>
            <person name="Zhou C."/>
            <person name="Zhu D."/>
            <person name="Lee S."/>
            <person name="Bess C."/>
            <person name="Blankenburg K."/>
            <person name="Forbes L."/>
            <person name="Fu Q."/>
            <person name="Gubbala S."/>
            <person name="Hirani K."/>
            <person name="Jayaseelan J.C."/>
            <person name="Lara F."/>
            <person name="Munidasa M."/>
            <person name="Palculict T."/>
            <person name="Patil S."/>
            <person name="Pu L.-L."/>
            <person name="Saada N."/>
            <person name="Tang L."/>
            <person name="Weissenberger G."/>
            <person name="Zhu Y."/>
            <person name="Hemphill L."/>
            <person name="Shang Y."/>
            <person name="Youmans B."/>
            <person name="Ayvaz T."/>
            <person name="Ross M."/>
            <person name="Santibanez J."/>
            <person name="Aqrawi P."/>
            <person name="Gross S."/>
            <person name="Joshi V."/>
            <person name="Fowler G."/>
            <person name="Nazareth L."/>
            <person name="Reid J."/>
            <person name="Worley K."/>
            <person name="Petrosino J."/>
            <person name="Highlander S."/>
            <person name="Gibbs R."/>
        </authorList>
    </citation>
    <scope>NUCLEOTIDE SEQUENCE [LARGE SCALE GENOMIC DNA]</scope>
    <source>
        <strain evidence="1 2">DSM 11664</strain>
    </source>
</reference>
<organism evidence="1 2">
    <name type="scientific">Lactobacillus amylolyticus DSM 11664</name>
    <dbReference type="NCBI Taxonomy" id="585524"/>
    <lineage>
        <taxon>Bacteria</taxon>
        <taxon>Bacillati</taxon>
        <taxon>Bacillota</taxon>
        <taxon>Bacilli</taxon>
        <taxon>Lactobacillales</taxon>
        <taxon>Lactobacillaceae</taxon>
        <taxon>Lactobacillus</taxon>
    </lineage>
</organism>
<sequence length="107" mass="12572">MKFICLQKKIALKRQKKNLVADVEPIKLIALQERNKHNRPLLATGIIKAFYLCKVLGGEFRENDETCDCRYFSLNNLPKLSLGRNTKEQIEMCYRAAHDRNWQTVFE</sequence>
<name>D4YUE5_9LACO</name>
<dbReference type="SUPFAM" id="SSF55811">
    <property type="entry name" value="Nudix"/>
    <property type="match status" value="1"/>
</dbReference>
<gene>
    <name evidence="1" type="ORF">HMPREF0493_1156</name>
</gene>
<accession>D4YUE5</accession>
<dbReference type="Proteomes" id="UP000004069">
    <property type="component" value="Unassembled WGS sequence"/>
</dbReference>
<protein>
    <submittedName>
        <fullName evidence="1">Uncharacterized protein</fullName>
    </submittedName>
</protein>
<dbReference type="eggNOG" id="COG1051">
    <property type="taxonomic scope" value="Bacteria"/>
</dbReference>
<proteinExistence type="predicted"/>
<comment type="caution">
    <text evidence="1">The sequence shown here is derived from an EMBL/GenBank/DDBJ whole genome shotgun (WGS) entry which is preliminary data.</text>
</comment>
<dbReference type="InterPro" id="IPR015797">
    <property type="entry name" value="NUDIX_hydrolase-like_dom_sf"/>
</dbReference>
<dbReference type="Gene3D" id="3.90.79.10">
    <property type="entry name" value="Nucleoside Triphosphate Pyrophosphohydrolase"/>
    <property type="match status" value="1"/>
</dbReference>